<keyword evidence="4" id="KW-1185">Reference proteome</keyword>
<feature type="compositionally biased region" description="Basic and acidic residues" evidence="1">
    <location>
        <begin position="363"/>
        <end position="394"/>
    </location>
</feature>
<proteinExistence type="predicted"/>
<feature type="region of interest" description="Disordered" evidence="1">
    <location>
        <begin position="354"/>
        <end position="394"/>
    </location>
</feature>
<keyword evidence="2" id="KW-0472">Membrane</keyword>
<keyword evidence="2" id="KW-0812">Transmembrane</keyword>
<feature type="region of interest" description="Disordered" evidence="1">
    <location>
        <begin position="82"/>
        <end position="106"/>
    </location>
</feature>
<evidence type="ECO:0000256" key="1">
    <source>
        <dbReference type="SAM" id="MobiDB-lite"/>
    </source>
</evidence>
<dbReference type="OrthoDB" id="3552736at2759"/>
<reference evidence="3 4" key="1">
    <citation type="submission" date="2017-12" db="EMBL/GenBank/DDBJ databases">
        <title>Comparative genomics of Botrytis spp.</title>
        <authorList>
            <person name="Valero-Jimenez C.A."/>
            <person name="Tapia P."/>
            <person name="Veloso J."/>
            <person name="Silva-Moreno E."/>
            <person name="Staats M."/>
            <person name="Valdes J.H."/>
            <person name="Van Kan J.A.L."/>
        </authorList>
    </citation>
    <scope>NUCLEOTIDE SEQUENCE [LARGE SCALE GENOMIC DNA]</scope>
    <source>
        <strain evidence="3 4">MUCL2120</strain>
    </source>
</reference>
<evidence type="ECO:0000256" key="2">
    <source>
        <dbReference type="SAM" id="Phobius"/>
    </source>
</evidence>
<dbReference type="EMBL" id="PQXJ01000376">
    <property type="protein sequence ID" value="TGO50891.1"/>
    <property type="molecule type" value="Genomic_DNA"/>
</dbReference>
<evidence type="ECO:0000313" key="4">
    <source>
        <dbReference type="Proteomes" id="UP000297452"/>
    </source>
</evidence>
<accession>A0A4Z1HQ66</accession>
<gene>
    <name evidence="3" type="ORF">BOTNAR_0376g00130</name>
</gene>
<comment type="caution">
    <text evidence="3">The sequence shown here is derived from an EMBL/GenBank/DDBJ whole genome shotgun (WGS) entry which is preliminary data.</text>
</comment>
<dbReference type="AlphaFoldDB" id="A0A4Z1HQ66"/>
<protein>
    <submittedName>
        <fullName evidence="3">Uncharacterized protein</fullName>
    </submittedName>
</protein>
<feature type="transmembrane region" description="Helical" evidence="2">
    <location>
        <begin position="115"/>
        <end position="136"/>
    </location>
</feature>
<keyword evidence="2" id="KW-1133">Transmembrane helix</keyword>
<name>A0A4Z1HQ66_9HELO</name>
<evidence type="ECO:0000313" key="3">
    <source>
        <dbReference type="EMBL" id="TGO50891.1"/>
    </source>
</evidence>
<organism evidence="3 4">
    <name type="scientific">Botryotinia narcissicola</name>
    <dbReference type="NCBI Taxonomy" id="278944"/>
    <lineage>
        <taxon>Eukaryota</taxon>
        <taxon>Fungi</taxon>
        <taxon>Dikarya</taxon>
        <taxon>Ascomycota</taxon>
        <taxon>Pezizomycotina</taxon>
        <taxon>Leotiomycetes</taxon>
        <taxon>Helotiales</taxon>
        <taxon>Sclerotiniaceae</taxon>
        <taxon>Botryotinia</taxon>
    </lineage>
</organism>
<sequence>MYLNPSHLTSTNHLDILSKMDDSSLRELQGLDLEHQSEVISSIPLNLAFTSFLIENLFAWFWMIGIQYFLFKVLHQHQPQNRARHRNEKPLRPSRSSHCENPTLEIQAPSPSESYLLVTLFWLLHSLLNTLLISLLNTFVSLLSTPETIHTNLEWRSTIYNLHYWAFSTGGESPIYRFAKLLMLEVIFSWFLSQVSLWVMDTVIPFLGKLRRDSDFRGMLRSVGRRTGEIYKFMFMIDWSHDFEFSQSSNAQLLNGSDVSTSPDENHDQKKEQIIELSRQRSESLSSEKGTQERKLDWKLIIDASALDEMKEMLGPAGGFGELGFSVARDKVCLGAVSRGSSFMVTFGLEGVEGGDCAAGATGDKDGDRGKEEKKGEKRERRRGTEIRRNDARI</sequence>
<dbReference type="Proteomes" id="UP000297452">
    <property type="component" value="Unassembled WGS sequence"/>
</dbReference>
<feature type="transmembrane region" description="Helical" evidence="2">
    <location>
        <begin position="187"/>
        <end position="207"/>
    </location>
</feature>
<feature type="transmembrane region" description="Helical" evidence="2">
    <location>
        <begin position="57"/>
        <end position="74"/>
    </location>
</feature>